<evidence type="ECO:0000313" key="2">
    <source>
        <dbReference type="Proteomes" id="UP000186228"/>
    </source>
</evidence>
<organism evidence="1 2">
    <name type="scientific">Rhizobium hainanense</name>
    <dbReference type="NCBI Taxonomy" id="52131"/>
    <lineage>
        <taxon>Bacteria</taxon>
        <taxon>Pseudomonadati</taxon>
        <taxon>Pseudomonadota</taxon>
        <taxon>Alphaproteobacteria</taxon>
        <taxon>Hyphomicrobiales</taxon>
        <taxon>Rhizobiaceae</taxon>
        <taxon>Rhizobium/Agrobacterium group</taxon>
        <taxon>Rhizobium</taxon>
    </lineage>
</organism>
<reference evidence="2" key="1">
    <citation type="submission" date="2016-08" db="EMBL/GenBank/DDBJ databases">
        <authorList>
            <person name="Varghese N."/>
            <person name="Submissions Spin"/>
        </authorList>
    </citation>
    <scope>NUCLEOTIDE SEQUENCE [LARGE SCALE GENOMIC DNA]</scope>
    <source>
        <strain evidence="2">CCBAU 57015</strain>
    </source>
</reference>
<sequence>MNKFGIAEKSIKVIVPHSCSPDTWTVDYIVEKTNELWNPFLCLMGLRFWLAAKQSGNVIEVADGTVLETDTIYLCRDFFAKYLLDTALFSEANLRESGSILLVIGANISAGGPVGLSLSSWWTDLLLNVEENNISFSKEKFIQYGSVNPFEKSMSQAVIPISMSKEILPNKKSRRDRIIFVDEPHEEVIKRLRDNSNVYSVLFKHCLDICGELRKYGFTFRTFSRNLVNRDLQNLYKRKSYLDVVSRDSWVPYREIVDLYATGNMFFNFFPETFGFPIYENMQMGNAIISYSEIANLLNLRSMQNSVLVSLYQSPKTCARIINEYWDLFQENGFHELISAEANERYSTETYAERLLRQLNR</sequence>
<dbReference type="Proteomes" id="UP000186228">
    <property type="component" value="Unassembled WGS sequence"/>
</dbReference>
<dbReference type="EMBL" id="FMAC01000010">
    <property type="protein sequence ID" value="SCB33971.1"/>
    <property type="molecule type" value="Genomic_DNA"/>
</dbReference>
<dbReference type="RefSeq" id="WP_143525541.1">
    <property type="nucleotide sequence ID" value="NZ_FMAC01000010.1"/>
</dbReference>
<dbReference type="OrthoDB" id="9856588at2"/>
<gene>
    <name evidence="1" type="ORF">GA0061100_11083</name>
</gene>
<protein>
    <submittedName>
        <fullName evidence="1">Uncharacterized protein</fullName>
    </submittedName>
</protein>
<proteinExistence type="predicted"/>
<name>A0A1C3W236_9HYPH</name>
<evidence type="ECO:0000313" key="1">
    <source>
        <dbReference type="EMBL" id="SCB33971.1"/>
    </source>
</evidence>
<dbReference type="AlphaFoldDB" id="A0A1C3W236"/>
<accession>A0A1C3W236</accession>
<keyword evidence="2" id="KW-1185">Reference proteome</keyword>